<reference evidence="2 3" key="1">
    <citation type="submission" date="2021-02" db="EMBL/GenBank/DDBJ databases">
        <title>Paenibacillus tianjinensis sp. nov.</title>
        <authorList>
            <person name="Liu H."/>
        </authorList>
    </citation>
    <scope>NUCLEOTIDE SEQUENCE [LARGE SCALE GENOMIC DNA]</scope>
    <source>
        <strain evidence="2 3">TB2019</strain>
    </source>
</reference>
<accession>A0ABX7LAU2</accession>
<evidence type="ECO:0000313" key="2">
    <source>
        <dbReference type="EMBL" id="QSF43570.1"/>
    </source>
</evidence>
<gene>
    <name evidence="2" type="ORF">JRJ22_20120</name>
</gene>
<dbReference type="InterPro" id="IPR039561">
    <property type="entry name" value="Peptidase_M15C"/>
</dbReference>
<dbReference type="Pfam" id="PF13539">
    <property type="entry name" value="Peptidase_M15_4"/>
    <property type="match status" value="1"/>
</dbReference>
<dbReference type="InterPro" id="IPR052179">
    <property type="entry name" value="DD-CPase-like"/>
</dbReference>
<dbReference type="InterPro" id="IPR009045">
    <property type="entry name" value="Zn_M74/Hedgehog-like"/>
</dbReference>
<dbReference type="Proteomes" id="UP000663452">
    <property type="component" value="Chromosome"/>
</dbReference>
<feature type="domain" description="Peptidase M15C" evidence="1">
    <location>
        <begin position="69"/>
        <end position="140"/>
    </location>
</feature>
<dbReference type="EMBL" id="CP070969">
    <property type="protein sequence ID" value="QSF43570.1"/>
    <property type="molecule type" value="Genomic_DNA"/>
</dbReference>
<dbReference type="SUPFAM" id="SSF55166">
    <property type="entry name" value="Hedgehog/DD-peptidase"/>
    <property type="match status" value="1"/>
</dbReference>
<organism evidence="2 3">
    <name type="scientific">Paenibacillus tianjinensis</name>
    <dbReference type="NCBI Taxonomy" id="2810347"/>
    <lineage>
        <taxon>Bacteria</taxon>
        <taxon>Bacillati</taxon>
        <taxon>Bacillota</taxon>
        <taxon>Bacilli</taxon>
        <taxon>Bacillales</taxon>
        <taxon>Paenibacillaceae</taxon>
        <taxon>Paenibacillus</taxon>
    </lineage>
</organism>
<keyword evidence="3" id="KW-1185">Reference proteome</keyword>
<dbReference type="PANTHER" id="PTHR34385:SF1">
    <property type="entry name" value="PEPTIDOGLYCAN L-ALANYL-D-GLUTAMATE ENDOPEPTIDASE CWLK"/>
    <property type="match status" value="1"/>
</dbReference>
<dbReference type="RefSeq" id="WP_206101203.1">
    <property type="nucleotide sequence ID" value="NZ_CP070969.1"/>
</dbReference>
<protein>
    <submittedName>
        <fullName evidence="2">M15 family metallopeptidase</fullName>
    </submittedName>
</protein>
<proteinExistence type="predicted"/>
<sequence>MLTLEQVMNKSTSKIAGLHPILQEATKVLIENCYRKGICIQVTQGLRTIAEQDALYAQGRTKPGNIVTNAKGGTSYHNFGVAIDFVLILPDGKNVTWDLKTDFNSNNVKDWTEVVDEAKKLGFEWGGDWTSFKDYPHFQMIFGLKTSQFRSGKTPTQKQVNDALALINKYRYVAPVVTPPQPTVKDDDQVDKVKIVYTKDNSLVDGFMKDNKNYVSVEDLKRLGLIKASWDNINKKLYIN</sequence>
<name>A0ABX7LAU2_9BACL</name>
<dbReference type="Gene3D" id="3.30.1380.10">
    <property type="match status" value="1"/>
</dbReference>
<dbReference type="CDD" id="cd14845">
    <property type="entry name" value="L-Ala-D-Glu_peptidase_like"/>
    <property type="match status" value="1"/>
</dbReference>
<evidence type="ECO:0000313" key="3">
    <source>
        <dbReference type="Proteomes" id="UP000663452"/>
    </source>
</evidence>
<evidence type="ECO:0000259" key="1">
    <source>
        <dbReference type="Pfam" id="PF13539"/>
    </source>
</evidence>
<dbReference type="PANTHER" id="PTHR34385">
    <property type="entry name" value="D-ALANYL-D-ALANINE CARBOXYPEPTIDASE"/>
    <property type="match status" value="1"/>
</dbReference>